<name>A0A429ZNL4_9ENTE</name>
<accession>A0A429ZNL4</accession>
<proteinExistence type="predicted"/>
<dbReference type="OrthoDB" id="2200275at2"/>
<protein>
    <recommendedName>
        <fullName evidence="3">Nudix hydrolase domain-containing protein</fullName>
    </recommendedName>
</protein>
<dbReference type="RefSeq" id="WP_125956601.1">
    <property type="nucleotide sequence ID" value="NZ_JAQEJV010000004.1"/>
</dbReference>
<dbReference type="Proteomes" id="UP000288490">
    <property type="component" value="Unassembled WGS sequence"/>
</dbReference>
<organism evidence="1 2">
    <name type="scientific">Vagococcus bubulae</name>
    <dbReference type="NCBI Taxonomy" id="1977868"/>
    <lineage>
        <taxon>Bacteria</taxon>
        <taxon>Bacillati</taxon>
        <taxon>Bacillota</taxon>
        <taxon>Bacilli</taxon>
        <taxon>Lactobacillales</taxon>
        <taxon>Enterococcaceae</taxon>
        <taxon>Vagococcus</taxon>
    </lineage>
</organism>
<gene>
    <name evidence="1" type="ORF">CBF36_03275</name>
</gene>
<evidence type="ECO:0000313" key="2">
    <source>
        <dbReference type="Proteomes" id="UP000288490"/>
    </source>
</evidence>
<dbReference type="AlphaFoldDB" id="A0A429ZNL4"/>
<sequence length="129" mass="15119">MTHSTDNQRFRIIIWIEHNDHCLVTTNKEGDKHLLEVQPEFAETTLEAIERYGKDILDLSFENIECVDIIEQTTPQHFERTETLCLYRAEISEKEVLPKLAHSQIVFWLPIEKVKNIASINLLSKLTKM</sequence>
<comment type="caution">
    <text evidence="1">The sequence shown here is derived from an EMBL/GenBank/DDBJ whole genome shotgun (WGS) entry which is preliminary data.</text>
</comment>
<evidence type="ECO:0008006" key="3">
    <source>
        <dbReference type="Google" id="ProtNLM"/>
    </source>
</evidence>
<keyword evidence="2" id="KW-1185">Reference proteome</keyword>
<dbReference type="EMBL" id="NGJT01000004">
    <property type="protein sequence ID" value="RST95268.1"/>
    <property type="molecule type" value="Genomic_DNA"/>
</dbReference>
<evidence type="ECO:0000313" key="1">
    <source>
        <dbReference type="EMBL" id="RST95268.1"/>
    </source>
</evidence>
<reference evidence="1 2" key="1">
    <citation type="submission" date="2017-05" db="EMBL/GenBank/DDBJ databases">
        <title>Vagococcus spp. assemblies.</title>
        <authorList>
            <person name="Gulvik C.A."/>
        </authorList>
    </citation>
    <scope>NUCLEOTIDE SEQUENCE [LARGE SCALE GENOMIC DNA]</scope>
    <source>
        <strain evidence="1 2">SS1994</strain>
    </source>
</reference>